<gene>
    <name evidence="4" type="ORF">IAA08_02450</name>
</gene>
<dbReference type="Gene3D" id="2.60.40.10">
    <property type="entry name" value="Immunoglobulins"/>
    <property type="match status" value="1"/>
</dbReference>
<feature type="compositionally biased region" description="Polar residues" evidence="1">
    <location>
        <begin position="256"/>
        <end position="277"/>
    </location>
</feature>
<reference evidence="4" key="2">
    <citation type="submission" date="2021-04" db="EMBL/GenBank/DDBJ databases">
        <authorList>
            <person name="Gilroy R."/>
        </authorList>
    </citation>
    <scope>NUCLEOTIDE SEQUENCE</scope>
    <source>
        <strain evidence="4">CHK192-9172</strain>
    </source>
</reference>
<feature type="domain" description="LTD" evidence="3">
    <location>
        <begin position="579"/>
        <end position="754"/>
    </location>
</feature>
<keyword evidence="2" id="KW-0812">Transmembrane</keyword>
<dbReference type="Gene3D" id="2.60.40.1260">
    <property type="entry name" value="Lamin Tail domain"/>
    <property type="match status" value="4"/>
</dbReference>
<dbReference type="InterPro" id="IPR036415">
    <property type="entry name" value="Lamin_tail_dom_sf"/>
</dbReference>
<feature type="compositionally biased region" description="Basic and acidic residues" evidence="1">
    <location>
        <begin position="234"/>
        <end position="252"/>
    </location>
</feature>
<comment type="caution">
    <text evidence="4">The sequence shown here is derived from an EMBL/GenBank/DDBJ whole genome shotgun (WGS) entry which is preliminary data.</text>
</comment>
<sequence>MADNQQYRKQKGASGRKVKRFVISGMSVIVVTSSVNVSMMPAVHAMVPQMTEAGGKQASAPVISEIVADTTAPENNSGIEADAFEYMEIYNPTDQTLSLDDYQIKDITGEVSTDWKIPEGTTVDPGKTLIIWINNKESQSLNAEDFCSHYGISQEDVQIVKTEDIMEGLDGEASRTLQITDPDGNEIFAQALYNDGNEKAQADKGIRFLFEAGKAKETTVSYSNKPTPGSLDEDQQKVLKEQASESREKEEAQIPDQDQSGDISKDQQPVLQNNGTLQKGRDDAGADLTAESSMTTPLVISEIVADTHQADQVTASGTDAFEYLEIYNASDKTISMDDYLIQNINGSTVTDWEIPEGIQIESGKTLIVWITNAASQALTEDDFCSYYGVNKEDVQLVKTTESVNGFSNSGERSIRLIVKDTKQSVTQITYNDGEEKAQTKKGINFAYVQDQVQEKTLSYDQEPTPGSVADEQIPPNKYMIGEQTGALVNVTAADEIRKGDKLEISASTNLKGIVLHARVQTGTGDTAKSYPMTYEEGSYHAVIPAADLEEADSITYTVHMSDGVNEISQEKTTKIRQDEPAEKQLASPILITEIVPNTDNVGGSDAFEYFEIYNAADQPVDLSQYKFMYDNGSKVTQWKLEDSSLTLNAHETLTVWVKNAANIEAGYTAANFNEYYGTQLEEGKNLTTVESDGFSNSGSRKMTIESATGLVMSETGYNASDSSDGSLGVDEAVIFNYDGKDVAVQYDNEVTPGRLADSQRILGEYLMPEKVTEPTVQADAPAVAKENENWTVTMSRTNLTADILKGELNIYKKDSGERVMTVPMTYQEGKLQASAAYNELQDLESFSYDIVISDGVNTAVSTMADASVEGLSNPADKTKAPALVVSEILPDSSNVNGADAYEYIEIYNNSNRDIDLKDYKLYYNYPDNGDNSDVIWWETSESRILKSGDTLVFWIKNGGNDELTADDFNAKFGTSLDSSHLIEISCGGMANSGARGVKIATNVKDNVDYVTYNMNGADNTTADKAITFRSQYINGEFTSPMTADDADPTPGTVSERDKPDYQAELPASVSAPSLSDNTPTSFSSDRDLIFSLDAVSKESNIKTVHLYIKDNNSDSYEMYNLLRENKDTFGKTLTGVDLYGKEYYEYYFEVSDGYQTVRTETKQIKNENPLPQGDQLNVSDNQFLSGNNAIIGTGGNLFIDGQDVSGDMVPSINGDARIAFDTSQTDVFFKNAVAIGDHVLGIFNEGTYDTWATYDYDVDESYFDSETGRITIAFHAGNKANALEHDIENNDDFVLKNIRLILPDGVSLRPVSYQGVYGIGAIEHTADNWHPQSPVDLGALTPENEISMGDGTSKVEILYVTFQLEKENFNAVRYDLDTTALTDGVHTITSGTKTVNVIVDNTAPEITTNIEEGAQYREQELKASASDALSENVTLTAALDGEEIGLPYTISSKVLDGGTHTLVLTATDEAGNTSEKTVSFEIPEENAYAENTSPEDGTTVHGNPTLSVKVTDPTDDQMTVAFKKGERYELGDAQIKESAGISSTAGTAGNDFGENTGNGFPWQIFEIQAGENADKEDEIRVQWQGISNNAKTFMYVYKQRQEAGIRWTPNRRQTGKT</sequence>
<evidence type="ECO:0000313" key="5">
    <source>
        <dbReference type="Proteomes" id="UP000824024"/>
    </source>
</evidence>
<keyword evidence="2" id="KW-1133">Transmembrane helix</keyword>
<evidence type="ECO:0000256" key="1">
    <source>
        <dbReference type="SAM" id="MobiDB-lite"/>
    </source>
</evidence>
<dbReference type="SUPFAM" id="SSF74853">
    <property type="entry name" value="Lamin A/C globular tail domain"/>
    <property type="match status" value="4"/>
</dbReference>
<reference evidence="4" key="1">
    <citation type="journal article" date="2021" name="PeerJ">
        <title>Extensive microbial diversity within the chicken gut microbiome revealed by metagenomics and culture.</title>
        <authorList>
            <person name="Gilroy R."/>
            <person name="Ravi A."/>
            <person name="Getino M."/>
            <person name="Pursley I."/>
            <person name="Horton D.L."/>
            <person name="Alikhan N.F."/>
            <person name="Baker D."/>
            <person name="Gharbi K."/>
            <person name="Hall N."/>
            <person name="Watson M."/>
            <person name="Adriaenssens E.M."/>
            <person name="Foster-Nyarko E."/>
            <person name="Jarju S."/>
            <person name="Secka A."/>
            <person name="Antonio M."/>
            <person name="Oren A."/>
            <person name="Chaudhuri R.R."/>
            <person name="La Ragione R."/>
            <person name="Hildebrand F."/>
            <person name="Pallen M.J."/>
        </authorList>
    </citation>
    <scope>NUCLEOTIDE SEQUENCE</scope>
    <source>
        <strain evidence="4">CHK192-9172</strain>
    </source>
</reference>
<dbReference type="Pfam" id="PF00932">
    <property type="entry name" value="LTD"/>
    <property type="match status" value="4"/>
</dbReference>
<organism evidence="4 5">
    <name type="scientific">Candidatus Eubacterium avistercoris</name>
    <dbReference type="NCBI Taxonomy" id="2838567"/>
    <lineage>
        <taxon>Bacteria</taxon>
        <taxon>Bacillati</taxon>
        <taxon>Bacillota</taxon>
        <taxon>Clostridia</taxon>
        <taxon>Eubacteriales</taxon>
        <taxon>Eubacteriaceae</taxon>
        <taxon>Eubacterium</taxon>
    </lineage>
</organism>
<accession>A0A9D2D1H5</accession>
<feature type="region of interest" description="Disordered" evidence="1">
    <location>
        <begin position="218"/>
        <end position="283"/>
    </location>
</feature>
<dbReference type="InterPro" id="IPR001322">
    <property type="entry name" value="Lamin_tail_dom"/>
</dbReference>
<name>A0A9D2D1H5_9FIRM</name>
<keyword evidence="2" id="KW-0472">Membrane</keyword>
<feature type="domain" description="LTD" evidence="3">
    <location>
        <begin position="286"/>
        <end position="449"/>
    </location>
</feature>
<dbReference type="InterPro" id="IPR013783">
    <property type="entry name" value="Ig-like_fold"/>
</dbReference>
<feature type="compositionally biased region" description="Polar residues" evidence="1">
    <location>
        <begin position="218"/>
        <end position="227"/>
    </location>
</feature>
<protein>
    <submittedName>
        <fullName evidence="4">Lamin tail domain-containing protein</fullName>
    </submittedName>
</protein>
<feature type="region of interest" description="Disordered" evidence="1">
    <location>
        <begin position="1037"/>
        <end position="1058"/>
    </location>
</feature>
<feature type="domain" description="LTD" evidence="3">
    <location>
        <begin position="878"/>
        <end position="1011"/>
    </location>
</feature>
<dbReference type="Proteomes" id="UP000824024">
    <property type="component" value="Unassembled WGS sequence"/>
</dbReference>
<evidence type="ECO:0000313" key="4">
    <source>
        <dbReference type="EMBL" id="HIZ06780.1"/>
    </source>
</evidence>
<proteinExistence type="predicted"/>
<feature type="transmembrane region" description="Helical" evidence="2">
    <location>
        <begin position="21"/>
        <end position="43"/>
    </location>
</feature>
<dbReference type="PROSITE" id="PS51841">
    <property type="entry name" value="LTD"/>
    <property type="match status" value="4"/>
</dbReference>
<dbReference type="EMBL" id="DXCH01000064">
    <property type="protein sequence ID" value="HIZ06780.1"/>
    <property type="molecule type" value="Genomic_DNA"/>
</dbReference>
<feature type="domain" description="LTD" evidence="3">
    <location>
        <begin position="52"/>
        <end position="195"/>
    </location>
</feature>
<evidence type="ECO:0000256" key="2">
    <source>
        <dbReference type="SAM" id="Phobius"/>
    </source>
</evidence>
<evidence type="ECO:0000259" key="3">
    <source>
        <dbReference type="PROSITE" id="PS51841"/>
    </source>
</evidence>